<dbReference type="EMBL" id="BMAV01006039">
    <property type="protein sequence ID" value="GFY47633.1"/>
    <property type="molecule type" value="Genomic_DNA"/>
</dbReference>
<keyword evidence="2" id="KW-1185">Reference proteome</keyword>
<evidence type="ECO:0000313" key="1">
    <source>
        <dbReference type="EMBL" id="GFY47633.1"/>
    </source>
</evidence>
<reference evidence="1" key="1">
    <citation type="submission" date="2020-08" db="EMBL/GenBank/DDBJ databases">
        <title>Multicomponent nature underlies the extraordinary mechanical properties of spider dragline silk.</title>
        <authorList>
            <person name="Kono N."/>
            <person name="Nakamura H."/>
            <person name="Mori M."/>
            <person name="Yoshida Y."/>
            <person name="Ohtoshi R."/>
            <person name="Malay A.D."/>
            <person name="Moran D.A.P."/>
            <person name="Tomita M."/>
            <person name="Numata K."/>
            <person name="Arakawa K."/>
        </authorList>
    </citation>
    <scope>NUCLEOTIDE SEQUENCE</scope>
</reference>
<organism evidence="1 2">
    <name type="scientific">Trichonephila inaurata madagascariensis</name>
    <dbReference type="NCBI Taxonomy" id="2747483"/>
    <lineage>
        <taxon>Eukaryota</taxon>
        <taxon>Metazoa</taxon>
        <taxon>Ecdysozoa</taxon>
        <taxon>Arthropoda</taxon>
        <taxon>Chelicerata</taxon>
        <taxon>Arachnida</taxon>
        <taxon>Araneae</taxon>
        <taxon>Araneomorphae</taxon>
        <taxon>Entelegynae</taxon>
        <taxon>Araneoidea</taxon>
        <taxon>Nephilidae</taxon>
        <taxon>Trichonephila</taxon>
        <taxon>Trichonephila inaurata</taxon>
    </lineage>
</organism>
<sequence length="98" mass="10618">MVALKESRVRRPVSQLVRASGNNAKVAGSIPHGPVFFCTVQLFGREPSIQKMVCRKESRFRPPVSSVGWGAIDTENGGAGRRLDFVGPLAQLVRSVKA</sequence>
<proteinExistence type="predicted"/>
<accession>A0A8X6X604</accession>
<dbReference type="Proteomes" id="UP000886998">
    <property type="component" value="Unassembled WGS sequence"/>
</dbReference>
<dbReference type="AlphaFoldDB" id="A0A8X6X604"/>
<protein>
    <submittedName>
        <fullName evidence="1">Uncharacterized protein</fullName>
    </submittedName>
</protein>
<gene>
    <name evidence="1" type="ORF">TNIN_485431</name>
</gene>
<name>A0A8X6X604_9ARAC</name>
<evidence type="ECO:0000313" key="2">
    <source>
        <dbReference type="Proteomes" id="UP000886998"/>
    </source>
</evidence>
<comment type="caution">
    <text evidence="1">The sequence shown here is derived from an EMBL/GenBank/DDBJ whole genome shotgun (WGS) entry which is preliminary data.</text>
</comment>